<evidence type="ECO:0000256" key="3">
    <source>
        <dbReference type="ARBA" id="ARBA00023143"/>
    </source>
</evidence>
<proteinExistence type="predicted"/>
<sequence>MSLIERIMNKFSSQANASCEQPTRSAISSLLGQHDATNSTVETLTHLSNSRQLLEIQIHNRESSFQSMIIAVDIERGLLWLDQLVPHTLALSEGQWLTMRHQRMGHVLTLKVPVISDQTSTRGAIAVLLPNEAIYRPRRHYARFETDGETLNAKVRTIGAEPTQVRVLNVSGGGLRIALKGNQLRHYHRDAHLPLCQFSLSGHLKINCQARVKSARLVREPFRHTQVSLEFTDIALGACKQLDQQLKLLHAGAALDQTGEQLQVNDLQLAG</sequence>
<evidence type="ECO:0000313" key="5">
    <source>
        <dbReference type="EMBL" id="MDX6848470.1"/>
    </source>
</evidence>
<dbReference type="Gene3D" id="2.30.110.10">
    <property type="entry name" value="Electron Transport, Fmn-binding Protein, Chain A"/>
    <property type="match status" value="1"/>
</dbReference>
<evidence type="ECO:0000256" key="1">
    <source>
        <dbReference type="ARBA" id="ARBA00022636"/>
    </source>
</evidence>
<dbReference type="Proteomes" id="UP001273505">
    <property type="component" value="Unassembled WGS sequence"/>
</dbReference>
<dbReference type="RefSeq" id="WP_302721312.1">
    <property type="nucleotide sequence ID" value="NZ_JAULRU010000264.1"/>
</dbReference>
<keyword evidence="3" id="KW-0975">Bacterial flagellum</keyword>
<keyword evidence="1" id="KW-0973">c-di-GMP</keyword>
<comment type="caution">
    <text evidence="5">The sequence shown here is derived from an EMBL/GenBank/DDBJ whole genome shotgun (WGS) entry which is preliminary data.</text>
</comment>
<evidence type="ECO:0000256" key="2">
    <source>
        <dbReference type="ARBA" id="ARBA00022741"/>
    </source>
</evidence>
<dbReference type="InterPro" id="IPR012349">
    <property type="entry name" value="Split_barrel_FMN-bd"/>
</dbReference>
<feature type="domain" description="Type III secretion system flagellar brake protein YcgR PilZN" evidence="4">
    <location>
        <begin position="41"/>
        <end position="88"/>
    </location>
</feature>
<name>A0ABU4RUB8_9GAMM</name>
<evidence type="ECO:0000313" key="6">
    <source>
        <dbReference type="Proteomes" id="UP001273505"/>
    </source>
</evidence>
<accession>A0ABU4RUB8</accession>
<protein>
    <submittedName>
        <fullName evidence="5">Flagellar brake protein</fullName>
    </submittedName>
</protein>
<keyword evidence="6" id="KW-1185">Reference proteome</keyword>
<keyword evidence="2" id="KW-0547">Nucleotide-binding</keyword>
<keyword evidence="5" id="KW-0282">Flagellum</keyword>
<dbReference type="Gene3D" id="2.40.10.220">
    <property type="entry name" value="predicted glycosyltransferase like domains"/>
    <property type="match status" value="1"/>
</dbReference>
<dbReference type="EMBL" id="JAXAFO010000004">
    <property type="protein sequence ID" value="MDX6848470.1"/>
    <property type="molecule type" value="Genomic_DNA"/>
</dbReference>
<reference evidence="5 6" key="1">
    <citation type="submission" date="2023-11" db="EMBL/GenBank/DDBJ databases">
        <title>Gilvimarinus fulvus sp. nov., isolated from the surface of Kelp.</title>
        <authorList>
            <person name="Sun Y.Y."/>
            <person name="Gong Y."/>
            <person name="Du Z.J."/>
        </authorList>
    </citation>
    <scope>NUCLEOTIDE SEQUENCE [LARGE SCALE GENOMIC DNA]</scope>
    <source>
        <strain evidence="5 6">SDUM040013</strain>
    </source>
</reference>
<keyword evidence="5" id="KW-0969">Cilium</keyword>
<dbReference type="Pfam" id="PF07317">
    <property type="entry name" value="PilZN"/>
    <property type="match status" value="1"/>
</dbReference>
<dbReference type="InterPro" id="IPR009926">
    <property type="entry name" value="T3SS_YcgR_PilZN"/>
</dbReference>
<keyword evidence="5" id="KW-0966">Cell projection</keyword>
<organism evidence="5 6">
    <name type="scientific">Gilvimarinus gilvus</name>
    <dbReference type="NCBI Taxonomy" id="3058038"/>
    <lineage>
        <taxon>Bacteria</taxon>
        <taxon>Pseudomonadati</taxon>
        <taxon>Pseudomonadota</taxon>
        <taxon>Gammaproteobacteria</taxon>
        <taxon>Cellvibrionales</taxon>
        <taxon>Cellvibrionaceae</taxon>
        <taxon>Gilvimarinus</taxon>
    </lineage>
</organism>
<evidence type="ECO:0000259" key="4">
    <source>
        <dbReference type="Pfam" id="PF07317"/>
    </source>
</evidence>
<gene>
    <name evidence="5" type="ORF">SCD92_03805</name>
</gene>